<dbReference type="RefSeq" id="XP_024329992.1">
    <property type="nucleotide sequence ID" value="XM_024476666.1"/>
</dbReference>
<reference evidence="1 2" key="1">
    <citation type="journal article" date="2015" name="Environ. Microbiol.">
        <title>Genome analyses suggest the presence of polyploidy and recent human-driven expansions in eight global populations of the honeybee pathogen Nosema ceranae.</title>
        <authorList>
            <person name="Pelin A."/>
            <person name="Selman M."/>
            <person name="Aris-Brosou S."/>
            <person name="Farinelli L."/>
            <person name="Corradi N."/>
        </authorList>
    </citation>
    <scope>NUCLEOTIDE SEQUENCE [LARGE SCALE GENOMIC DNA]</scope>
    <source>
        <strain evidence="1 2">PA08 1199</strain>
    </source>
</reference>
<sequence length="41" mass="4863">MLYTGKCKKPTKEGHKIVKKEQNILQVLKKDTEEYIKDLEN</sequence>
<keyword evidence="2" id="KW-1185">Reference proteome</keyword>
<gene>
    <name evidence="1" type="ORF">AAJ76_940008822</name>
</gene>
<name>A0A0F9WBI6_9MICR</name>
<dbReference type="AlphaFoldDB" id="A0A0F9WBI6"/>
<dbReference type="VEuPathDB" id="MicrosporidiaDB:AAJ76_940008822"/>
<proteinExistence type="predicted"/>
<organism evidence="1 2">
    <name type="scientific">Vairimorpha ceranae</name>
    <dbReference type="NCBI Taxonomy" id="40302"/>
    <lineage>
        <taxon>Eukaryota</taxon>
        <taxon>Fungi</taxon>
        <taxon>Fungi incertae sedis</taxon>
        <taxon>Microsporidia</taxon>
        <taxon>Nosematidae</taxon>
        <taxon>Vairimorpha</taxon>
    </lineage>
</organism>
<evidence type="ECO:0000313" key="2">
    <source>
        <dbReference type="Proteomes" id="UP000034350"/>
    </source>
</evidence>
<accession>A0A0F9WBI6</accession>
<dbReference type="EMBL" id="JPQZ01000094">
    <property type="protein sequence ID" value="KKO74250.1"/>
    <property type="molecule type" value="Genomic_DNA"/>
</dbReference>
<evidence type="ECO:0000313" key="1">
    <source>
        <dbReference type="EMBL" id="KKO74250.1"/>
    </source>
</evidence>
<comment type="caution">
    <text evidence="1">The sequence shown here is derived from an EMBL/GenBank/DDBJ whole genome shotgun (WGS) entry which is preliminary data.</text>
</comment>
<protein>
    <submittedName>
        <fullName evidence="1">Uncharacterized protein</fullName>
    </submittedName>
</protein>
<dbReference type="Proteomes" id="UP000034350">
    <property type="component" value="Unassembled WGS sequence"/>
</dbReference>
<dbReference type="GeneID" id="36321622"/>